<dbReference type="EMBL" id="UAUQ01000015">
    <property type="protein sequence ID" value="SPZ79974.1"/>
    <property type="molecule type" value="Genomic_DNA"/>
</dbReference>
<name>A0A2X2IF34_SHIDY</name>
<organism evidence="1 2">
    <name type="scientific">Shigella dysenteriae</name>
    <dbReference type="NCBI Taxonomy" id="622"/>
    <lineage>
        <taxon>Bacteria</taxon>
        <taxon>Pseudomonadati</taxon>
        <taxon>Pseudomonadota</taxon>
        <taxon>Gammaproteobacteria</taxon>
        <taxon>Enterobacterales</taxon>
        <taxon>Enterobacteriaceae</taxon>
        <taxon>Shigella</taxon>
    </lineage>
</organism>
<gene>
    <name evidence="1" type="ORF">NCTC4837_04710</name>
</gene>
<reference evidence="1 2" key="1">
    <citation type="submission" date="2018-06" db="EMBL/GenBank/DDBJ databases">
        <authorList>
            <consortium name="Pathogen Informatics"/>
            <person name="Doyle S."/>
        </authorList>
    </citation>
    <scope>NUCLEOTIDE SEQUENCE [LARGE SCALE GENOMIC DNA]</scope>
    <source>
        <strain evidence="1 2">NCTC4837</strain>
    </source>
</reference>
<dbReference type="Proteomes" id="UP000251082">
    <property type="component" value="Unassembled WGS sequence"/>
</dbReference>
<protein>
    <submittedName>
        <fullName evidence="1">Putative transposase</fullName>
    </submittedName>
</protein>
<sequence length="42" mass="4813">MDDKQLQALANELAKNLKTPEDLSQFDRLLKKSVLRLLSTLN</sequence>
<evidence type="ECO:0000313" key="1">
    <source>
        <dbReference type="EMBL" id="SPZ79974.1"/>
    </source>
</evidence>
<accession>A0A2X2IF34</accession>
<evidence type="ECO:0000313" key="2">
    <source>
        <dbReference type="Proteomes" id="UP000251082"/>
    </source>
</evidence>
<proteinExistence type="predicted"/>
<dbReference type="AlphaFoldDB" id="A0A2X2IF34"/>